<protein>
    <submittedName>
        <fullName evidence="1">Uncharacterized protein</fullName>
    </submittedName>
</protein>
<evidence type="ECO:0000313" key="2">
    <source>
        <dbReference type="Proteomes" id="UP001140234"/>
    </source>
</evidence>
<accession>A0ACC1K757</accession>
<gene>
    <name evidence="1" type="ORF">IWQ57_000551</name>
</gene>
<sequence length="412" mass="44775">MSLNDSFCSISRTLCNSTHKSVLIKNALQCQQELSRLGLGSPKALATDMTLCYGPSFRARMMDLQPLNDPFVVDNIFKSPKKRRRGLLSWGMPPPGDACGEKPAASVVLWGFSRHVRARNRRRSIMGSKYSLSSMRRRRLHTGNGGEHTRSASDPTAALSPLPPKDADSPRHSPRASAPASPNAAWLARPYIARTPLPGSDAAHIAQTPSPCRVSPEPRPPPLLAFPRLPESASIRSPSDYRRSDSFGALSPRSCCASSTLRGVPGHPAVLRLASEREFCTSVAPPMPAHLRGSDRLPAQRCSSLPCAPPLDDVPAPAWAEGGPVRVVFDPARQEEAPGWPTSRPPFDVAGPTRFARVKNSLDIRQPAPPCARPRERRCPQVPSSPSRRSAQLPPAMRVLQWLAACGSSRKY</sequence>
<evidence type="ECO:0000313" key="1">
    <source>
        <dbReference type="EMBL" id="KAJ2775081.1"/>
    </source>
</evidence>
<comment type="caution">
    <text evidence="1">The sequence shown here is derived from an EMBL/GenBank/DDBJ whole genome shotgun (WGS) entry which is preliminary data.</text>
</comment>
<dbReference type="EMBL" id="JANBUJ010000041">
    <property type="protein sequence ID" value="KAJ2775081.1"/>
    <property type="molecule type" value="Genomic_DNA"/>
</dbReference>
<reference evidence="1" key="1">
    <citation type="submission" date="2022-07" db="EMBL/GenBank/DDBJ databases">
        <title>Phylogenomic reconstructions and comparative analyses of Kickxellomycotina fungi.</title>
        <authorList>
            <person name="Reynolds N.K."/>
            <person name="Stajich J.E."/>
            <person name="Barry K."/>
            <person name="Grigoriev I.V."/>
            <person name="Crous P."/>
            <person name="Smith M.E."/>
        </authorList>
    </citation>
    <scope>NUCLEOTIDE SEQUENCE</scope>
    <source>
        <strain evidence="1">CBS 109366</strain>
    </source>
</reference>
<name>A0ACC1K757_9FUNG</name>
<proteinExistence type="predicted"/>
<organism evidence="1 2">
    <name type="scientific">Coemansia nantahalensis</name>
    <dbReference type="NCBI Taxonomy" id="2789366"/>
    <lineage>
        <taxon>Eukaryota</taxon>
        <taxon>Fungi</taxon>
        <taxon>Fungi incertae sedis</taxon>
        <taxon>Zoopagomycota</taxon>
        <taxon>Kickxellomycotina</taxon>
        <taxon>Kickxellomycetes</taxon>
        <taxon>Kickxellales</taxon>
        <taxon>Kickxellaceae</taxon>
        <taxon>Coemansia</taxon>
    </lineage>
</organism>
<dbReference type="Proteomes" id="UP001140234">
    <property type="component" value="Unassembled WGS sequence"/>
</dbReference>
<keyword evidence="2" id="KW-1185">Reference proteome</keyword>